<name>A0A0A9FRH3_ARUDO</name>
<evidence type="ECO:0000313" key="1">
    <source>
        <dbReference type="EMBL" id="JAE12921.1"/>
    </source>
</evidence>
<accession>A0A0A9FRH3</accession>
<organism evidence="1">
    <name type="scientific">Arundo donax</name>
    <name type="common">Giant reed</name>
    <name type="synonym">Donax arundinaceus</name>
    <dbReference type="NCBI Taxonomy" id="35708"/>
    <lineage>
        <taxon>Eukaryota</taxon>
        <taxon>Viridiplantae</taxon>
        <taxon>Streptophyta</taxon>
        <taxon>Embryophyta</taxon>
        <taxon>Tracheophyta</taxon>
        <taxon>Spermatophyta</taxon>
        <taxon>Magnoliopsida</taxon>
        <taxon>Liliopsida</taxon>
        <taxon>Poales</taxon>
        <taxon>Poaceae</taxon>
        <taxon>PACMAD clade</taxon>
        <taxon>Arundinoideae</taxon>
        <taxon>Arundineae</taxon>
        <taxon>Arundo</taxon>
    </lineage>
</organism>
<proteinExistence type="predicted"/>
<reference evidence="1" key="2">
    <citation type="journal article" date="2015" name="Data Brief">
        <title>Shoot transcriptome of the giant reed, Arundo donax.</title>
        <authorList>
            <person name="Barrero R.A."/>
            <person name="Guerrero F.D."/>
            <person name="Moolhuijzen P."/>
            <person name="Goolsby J.A."/>
            <person name="Tidwell J."/>
            <person name="Bellgard S.E."/>
            <person name="Bellgard M.I."/>
        </authorList>
    </citation>
    <scope>NUCLEOTIDE SEQUENCE</scope>
    <source>
        <tissue evidence="1">Shoot tissue taken approximately 20 cm above the soil surface</tissue>
    </source>
</reference>
<protein>
    <submittedName>
        <fullName evidence="1">Uncharacterized protein</fullName>
    </submittedName>
</protein>
<dbReference type="EMBL" id="GBRH01184975">
    <property type="protein sequence ID" value="JAE12921.1"/>
    <property type="molecule type" value="Transcribed_RNA"/>
</dbReference>
<reference evidence="1" key="1">
    <citation type="submission" date="2014-09" db="EMBL/GenBank/DDBJ databases">
        <authorList>
            <person name="Magalhaes I.L.F."/>
            <person name="Oliveira U."/>
            <person name="Santos F.R."/>
            <person name="Vidigal T.H.D.A."/>
            <person name="Brescovit A.D."/>
            <person name="Santos A.J."/>
        </authorList>
    </citation>
    <scope>NUCLEOTIDE SEQUENCE</scope>
    <source>
        <tissue evidence="1">Shoot tissue taken approximately 20 cm above the soil surface</tissue>
    </source>
</reference>
<dbReference type="AlphaFoldDB" id="A0A0A9FRH3"/>
<sequence length="66" mass="7273">MSVVLLSSVVLHDLSCSFGHRSCYNSRIFCALCTKTGETRNYGHTKPKKSSFWVLTVSIFCVLGGV</sequence>